<dbReference type="SMART" id="SM01289">
    <property type="entry name" value="PYRIN"/>
    <property type="match status" value="1"/>
</dbReference>
<dbReference type="AlphaFoldDB" id="A0A3Q2CI40"/>
<sequence>MAVSELLLNYLDELTKDEFDTFKWYLTNPGLDNIKPIPKAHLEDKKRTDTVNRMIQNYMEEGALKATVTILEKVYRKDLVEKLSKKLPGAMRFFDSLYIEPSSSSMYVS</sequence>
<accession>A0A3Q2CI40</accession>
<evidence type="ECO:0000259" key="1">
    <source>
        <dbReference type="PROSITE" id="PS50824"/>
    </source>
</evidence>
<dbReference type="OMA" id="INICITT"/>
<protein>
    <recommendedName>
        <fullName evidence="1">Pyrin domain-containing protein</fullName>
    </recommendedName>
</protein>
<dbReference type="InterPro" id="IPR011029">
    <property type="entry name" value="DEATH-like_dom_sf"/>
</dbReference>
<feature type="domain" description="Pyrin" evidence="1">
    <location>
        <begin position="1"/>
        <end position="89"/>
    </location>
</feature>
<dbReference type="Ensembl" id="ENSCVAT00000007649.1">
    <property type="protein sequence ID" value="ENSCVAP00000004858.1"/>
    <property type="gene ID" value="ENSCVAG00000006165.1"/>
</dbReference>
<reference evidence="2" key="1">
    <citation type="submission" date="2025-08" db="UniProtKB">
        <authorList>
            <consortium name="Ensembl"/>
        </authorList>
    </citation>
    <scope>IDENTIFICATION</scope>
</reference>
<dbReference type="InterPro" id="IPR004020">
    <property type="entry name" value="DAPIN"/>
</dbReference>
<evidence type="ECO:0000313" key="3">
    <source>
        <dbReference type="Proteomes" id="UP000265020"/>
    </source>
</evidence>
<dbReference type="GeneTree" id="ENSGT01140000282768"/>
<proteinExistence type="predicted"/>
<organism evidence="2 3">
    <name type="scientific">Cyprinodon variegatus</name>
    <name type="common">Sheepshead minnow</name>
    <dbReference type="NCBI Taxonomy" id="28743"/>
    <lineage>
        <taxon>Eukaryota</taxon>
        <taxon>Metazoa</taxon>
        <taxon>Chordata</taxon>
        <taxon>Craniata</taxon>
        <taxon>Vertebrata</taxon>
        <taxon>Euteleostomi</taxon>
        <taxon>Actinopterygii</taxon>
        <taxon>Neopterygii</taxon>
        <taxon>Teleostei</taxon>
        <taxon>Neoteleostei</taxon>
        <taxon>Acanthomorphata</taxon>
        <taxon>Ovalentaria</taxon>
        <taxon>Atherinomorphae</taxon>
        <taxon>Cyprinodontiformes</taxon>
        <taxon>Cyprinodontidae</taxon>
        <taxon>Cyprinodon</taxon>
    </lineage>
</organism>
<dbReference type="Proteomes" id="UP000265020">
    <property type="component" value="Unassembled WGS sequence"/>
</dbReference>
<name>A0A3Q2CI40_CYPVA</name>
<keyword evidence="3" id="KW-1185">Reference proteome</keyword>
<evidence type="ECO:0000313" key="2">
    <source>
        <dbReference type="Ensembl" id="ENSCVAP00000004858.1"/>
    </source>
</evidence>
<dbReference type="PROSITE" id="PS50824">
    <property type="entry name" value="DAPIN"/>
    <property type="match status" value="1"/>
</dbReference>
<dbReference type="Gene3D" id="1.10.533.10">
    <property type="entry name" value="Death Domain, Fas"/>
    <property type="match status" value="1"/>
</dbReference>
<dbReference type="CDD" id="cd08321">
    <property type="entry name" value="Pyrin_ASC-like"/>
    <property type="match status" value="1"/>
</dbReference>
<dbReference type="Pfam" id="PF02758">
    <property type="entry name" value="PYRIN"/>
    <property type="match status" value="1"/>
</dbReference>
<dbReference type="SUPFAM" id="SSF47986">
    <property type="entry name" value="DEATH domain"/>
    <property type="match status" value="1"/>
</dbReference>
<reference evidence="2" key="2">
    <citation type="submission" date="2025-09" db="UniProtKB">
        <authorList>
            <consortium name="Ensembl"/>
        </authorList>
    </citation>
    <scope>IDENTIFICATION</scope>
</reference>